<reference evidence="1 2" key="1">
    <citation type="submission" date="2019-02" db="EMBL/GenBank/DDBJ databases">
        <title>Genomic Encyclopedia of Type Strains, Phase IV (KMG-IV): sequencing the most valuable type-strain genomes for metagenomic binning, comparative biology and taxonomic classification.</title>
        <authorList>
            <person name="Goeker M."/>
        </authorList>
    </citation>
    <scope>NUCLEOTIDE SEQUENCE [LARGE SCALE GENOMIC DNA]</scope>
    <source>
        <strain evidence="1 2">DSM 18116</strain>
    </source>
</reference>
<evidence type="ECO:0000313" key="1">
    <source>
        <dbReference type="EMBL" id="RZS75725.1"/>
    </source>
</evidence>
<keyword evidence="2" id="KW-1185">Reference proteome</keyword>
<organism evidence="1 2">
    <name type="scientific">Pseudobacter ginsenosidimutans</name>
    <dbReference type="NCBI Taxonomy" id="661488"/>
    <lineage>
        <taxon>Bacteria</taxon>
        <taxon>Pseudomonadati</taxon>
        <taxon>Bacteroidota</taxon>
        <taxon>Chitinophagia</taxon>
        <taxon>Chitinophagales</taxon>
        <taxon>Chitinophagaceae</taxon>
        <taxon>Pseudobacter</taxon>
    </lineage>
</organism>
<dbReference type="EMBL" id="SGXA01000001">
    <property type="protein sequence ID" value="RZS75725.1"/>
    <property type="molecule type" value="Genomic_DNA"/>
</dbReference>
<proteinExistence type="predicted"/>
<gene>
    <name evidence="1" type="ORF">EV199_1598</name>
</gene>
<name>A0A4Q7N415_9BACT</name>
<protein>
    <submittedName>
        <fullName evidence="1">Uncharacterized protein</fullName>
    </submittedName>
</protein>
<dbReference type="AlphaFoldDB" id="A0A4Q7N415"/>
<sequence length="256" mass="29654">MPFLMRWSLLYFFCFIGLIACNKSTDRKFRLVKIYANGFGFPTIFEYDEKGLLSNRYVDFTGVTDAGGGTSFIYEDGQLSEIMNSHVSIAGFWRTVEKITYFEDGRLKSMTEEVVDGRPETMLRHEFRYKDSDPYFDSCIVFITRLGVENPYQLYTFSRDGEGSILTQSSFSPDQTNWVASHTDEYIYGSIVNPEYKLGSPVMFRNYYSKNLATKVTRYNFDGTVLSQKNYKIIKISPMLICVKGENGEDMYYDLK</sequence>
<dbReference type="Proteomes" id="UP000293874">
    <property type="component" value="Unassembled WGS sequence"/>
</dbReference>
<dbReference type="PROSITE" id="PS51257">
    <property type="entry name" value="PROKAR_LIPOPROTEIN"/>
    <property type="match status" value="1"/>
</dbReference>
<accession>A0A4Q7N415</accession>
<comment type="caution">
    <text evidence="1">The sequence shown here is derived from an EMBL/GenBank/DDBJ whole genome shotgun (WGS) entry which is preliminary data.</text>
</comment>
<evidence type="ECO:0000313" key="2">
    <source>
        <dbReference type="Proteomes" id="UP000293874"/>
    </source>
</evidence>